<dbReference type="InterPro" id="IPR011990">
    <property type="entry name" value="TPR-like_helical_dom_sf"/>
</dbReference>
<evidence type="ECO:0000256" key="2">
    <source>
        <dbReference type="ARBA" id="ARBA00022803"/>
    </source>
</evidence>
<dbReference type="PANTHER" id="PTHR44858">
    <property type="entry name" value="TETRATRICOPEPTIDE REPEAT PROTEIN 6"/>
    <property type="match status" value="1"/>
</dbReference>
<dbReference type="SUPFAM" id="SSF48452">
    <property type="entry name" value="TPR-like"/>
    <property type="match status" value="1"/>
</dbReference>
<dbReference type="Gene3D" id="1.25.40.10">
    <property type="entry name" value="Tetratricopeptide repeat domain"/>
    <property type="match status" value="1"/>
</dbReference>
<keyword evidence="2 3" id="KW-0802">TPR repeat</keyword>
<feature type="repeat" description="TPR" evidence="3">
    <location>
        <begin position="125"/>
        <end position="158"/>
    </location>
</feature>
<dbReference type="SMART" id="SM00028">
    <property type="entry name" value="TPR"/>
    <property type="match status" value="3"/>
</dbReference>
<dbReference type="PANTHER" id="PTHR44858:SF1">
    <property type="entry name" value="UDP-N-ACETYLGLUCOSAMINE--PEPTIDE N-ACETYLGLUCOSAMINYLTRANSFERASE SPINDLY-RELATED"/>
    <property type="match status" value="1"/>
</dbReference>
<keyword evidence="1" id="KW-0677">Repeat</keyword>
<dbReference type="EMBL" id="MT631216">
    <property type="protein sequence ID" value="QNO46715.1"/>
    <property type="molecule type" value="Genomic_DNA"/>
</dbReference>
<name>A0A7G9YFD1_9EURY</name>
<accession>A0A7G9YFD1</accession>
<sequence length="275" mass="32491">MGVFQKLFKREQKTKEDLMRDIFERTKNAKLDMRSIEKLAIKNPDRMIFQGVKNPEENRIRHHALYFSMNGDYKKAIERATKGIKINPKSAYLFYIRGRSKGDIYLFDEGIKDLDEAIKLKPDYADAFVEKGYIEQRKGNPESAKKDYEKAKKIDPSVELPKEEMVIPTGLTFKFIVKPELTKEHQTGFRYVLLHESGLSQYYKIIDINFSRNFENGQMLIKIFCPESIVAIERLKEDEFYNQMKEKFSDWIVNTLKNSEYECKLYEFNPTVRLA</sequence>
<dbReference type="PROSITE" id="PS50005">
    <property type="entry name" value="TPR"/>
    <property type="match status" value="1"/>
</dbReference>
<reference evidence="4" key="1">
    <citation type="submission" date="2020-06" db="EMBL/GenBank/DDBJ databases">
        <title>Unique genomic features of the anaerobic methanotrophic archaea.</title>
        <authorList>
            <person name="Chadwick G.L."/>
            <person name="Skennerton C.T."/>
            <person name="Laso-Perez R."/>
            <person name="Leu A.O."/>
            <person name="Speth D.R."/>
            <person name="Yu H."/>
            <person name="Morgan-Lang C."/>
            <person name="Hatzenpichler R."/>
            <person name="Goudeau D."/>
            <person name="Malmstrom R."/>
            <person name="Brazelton W.J."/>
            <person name="Woyke T."/>
            <person name="Hallam S.J."/>
            <person name="Tyson G.W."/>
            <person name="Wegener G."/>
            <person name="Boetius A."/>
            <person name="Orphan V."/>
        </authorList>
    </citation>
    <scope>NUCLEOTIDE SEQUENCE</scope>
</reference>
<dbReference type="AlphaFoldDB" id="A0A7G9YFD1"/>
<evidence type="ECO:0000256" key="3">
    <source>
        <dbReference type="PROSITE-ProRule" id="PRU00339"/>
    </source>
</evidence>
<organism evidence="4">
    <name type="scientific">Candidatus Methanogaster sp. ANME-2c ERB4</name>
    <dbReference type="NCBI Taxonomy" id="2759911"/>
    <lineage>
        <taxon>Archaea</taxon>
        <taxon>Methanobacteriati</taxon>
        <taxon>Methanobacteriota</taxon>
        <taxon>Stenosarchaea group</taxon>
        <taxon>Methanomicrobia</taxon>
        <taxon>Methanosarcinales</taxon>
        <taxon>ANME-2 cluster</taxon>
        <taxon>Candidatus Methanogasteraceae</taxon>
        <taxon>Candidatus Methanogaster</taxon>
    </lineage>
</organism>
<evidence type="ECO:0000256" key="1">
    <source>
        <dbReference type="ARBA" id="ARBA00022737"/>
    </source>
</evidence>
<evidence type="ECO:0000313" key="4">
    <source>
        <dbReference type="EMBL" id="QNO46715.1"/>
    </source>
</evidence>
<dbReference type="InterPro" id="IPR050498">
    <property type="entry name" value="Ycf3"/>
</dbReference>
<dbReference type="InterPro" id="IPR019734">
    <property type="entry name" value="TPR_rpt"/>
</dbReference>
<proteinExistence type="predicted"/>
<gene>
    <name evidence="4" type="ORF">EIOBDEGA_00003</name>
</gene>
<protein>
    <submittedName>
        <fullName evidence="4">Uncharacterized protein</fullName>
    </submittedName>
</protein>
<dbReference type="Pfam" id="PF13181">
    <property type="entry name" value="TPR_8"/>
    <property type="match status" value="1"/>
</dbReference>